<feature type="compositionally biased region" description="Polar residues" evidence="5">
    <location>
        <begin position="769"/>
        <end position="778"/>
    </location>
</feature>
<dbReference type="PROSITE" id="PS50186">
    <property type="entry name" value="DEP"/>
    <property type="match status" value="1"/>
</dbReference>
<dbReference type="Gene3D" id="1.10.10.10">
    <property type="entry name" value="Winged helix-like DNA-binding domain superfamily/Winged helix DNA-binding domain"/>
    <property type="match status" value="1"/>
</dbReference>
<dbReference type="GO" id="GO:0035556">
    <property type="term" value="P:intracellular signal transduction"/>
    <property type="evidence" value="ECO:0007669"/>
    <property type="project" value="InterPro"/>
</dbReference>
<evidence type="ECO:0000256" key="2">
    <source>
        <dbReference type="ARBA" id="ARBA00005643"/>
    </source>
</evidence>
<dbReference type="Proteomes" id="UP000267821">
    <property type="component" value="Unassembled WGS sequence"/>
</dbReference>
<dbReference type="InterPro" id="IPR048255">
    <property type="entry name" value="IML1_N"/>
</dbReference>
<proteinExistence type="inferred from homology"/>
<dbReference type="InterPro" id="IPR036390">
    <property type="entry name" value="WH_DNA-bd_sf"/>
</dbReference>
<comment type="subcellular location">
    <subcellularLocation>
        <location evidence="1">Vacuole membrane</location>
        <topology evidence="1">Peripheral membrane protein</topology>
    </subcellularLocation>
</comment>
<evidence type="ECO:0000313" key="7">
    <source>
        <dbReference type="EMBL" id="RPB29385.1"/>
    </source>
</evidence>
<dbReference type="STRING" id="1051890.A0A3N4MNF7"/>
<gene>
    <name evidence="7" type="ORF">L211DRAFT_864042</name>
</gene>
<feature type="region of interest" description="Disordered" evidence="5">
    <location>
        <begin position="1105"/>
        <end position="1125"/>
    </location>
</feature>
<dbReference type="InParanoid" id="A0A3N4MNF7"/>
<feature type="region of interest" description="Disordered" evidence="5">
    <location>
        <begin position="1306"/>
        <end position="1370"/>
    </location>
</feature>
<accession>A0A3N4MNF7</accession>
<dbReference type="InterPro" id="IPR045838">
    <property type="entry name" value="DEPDC5_CTD"/>
</dbReference>
<dbReference type="GO" id="GO:0005774">
    <property type="term" value="C:vacuolar membrane"/>
    <property type="evidence" value="ECO:0007669"/>
    <property type="project" value="UniProtKB-SubCell"/>
</dbReference>
<dbReference type="InterPro" id="IPR000591">
    <property type="entry name" value="DEP_dom"/>
</dbReference>
<reference evidence="7 8" key="1">
    <citation type="journal article" date="2018" name="Nat. Ecol. Evol.">
        <title>Pezizomycetes genomes reveal the molecular basis of ectomycorrhizal truffle lifestyle.</title>
        <authorList>
            <person name="Murat C."/>
            <person name="Payen T."/>
            <person name="Noel B."/>
            <person name="Kuo A."/>
            <person name="Morin E."/>
            <person name="Chen J."/>
            <person name="Kohler A."/>
            <person name="Krizsan K."/>
            <person name="Balestrini R."/>
            <person name="Da Silva C."/>
            <person name="Montanini B."/>
            <person name="Hainaut M."/>
            <person name="Levati E."/>
            <person name="Barry K.W."/>
            <person name="Belfiori B."/>
            <person name="Cichocki N."/>
            <person name="Clum A."/>
            <person name="Dockter R.B."/>
            <person name="Fauchery L."/>
            <person name="Guy J."/>
            <person name="Iotti M."/>
            <person name="Le Tacon F."/>
            <person name="Lindquist E.A."/>
            <person name="Lipzen A."/>
            <person name="Malagnac F."/>
            <person name="Mello A."/>
            <person name="Molinier V."/>
            <person name="Miyauchi S."/>
            <person name="Poulain J."/>
            <person name="Riccioni C."/>
            <person name="Rubini A."/>
            <person name="Sitrit Y."/>
            <person name="Splivallo R."/>
            <person name="Traeger S."/>
            <person name="Wang M."/>
            <person name="Zifcakova L."/>
            <person name="Wipf D."/>
            <person name="Zambonelli A."/>
            <person name="Paolocci F."/>
            <person name="Nowrousian M."/>
            <person name="Ottonello S."/>
            <person name="Baldrian P."/>
            <person name="Spatafora J.W."/>
            <person name="Henrissat B."/>
            <person name="Nagy L.G."/>
            <person name="Aury J.M."/>
            <person name="Wincker P."/>
            <person name="Grigoriev I.V."/>
            <person name="Bonfante P."/>
            <person name="Martin F.M."/>
        </authorList>
    </citation>
    <scope>NUCLEOTIDE SEQUENCE [LARGE SCALE GENOMIC DNA]</scope>
    <source>
        <strain evidence="7 8">ATCC MYA-4762</strain>
    </source>
</reference>
<evidence type="ECO:0000256" key="5">
    <source>
        <dbReference type="SAM" id="MobiDB-lite"/>
    </source>
</evidence>
<evidence type="ECO:0000256" key="4">
    <source>
        <dbReference type="ARBA" id="ARBA00021881"/>
    </source>
</evidence>
<dbReference type="SMART" id="SM00049">
    <property type="entry name" value="DEP"/>
    <property type="match status" value="1"/>
</dbReference>
<dbReference type="Pfam" id="PF12257">
    <property type="entry name" value="IML1"/>
    <property type="match status" value="1"/>
</dbReference>
<feature type="region of interest" description="Disordered" evidence="5">
    <location>
        <begin position="1775"/>
        <end position="1810"/>
    </location>
</feature>
<dbReference type="GO" id="GO:1904262">
    <property type="term" value="P:negative regulation of TORC1 signaling"/>
    <property type="evidence" value="ECO:0007669"/>
    <property type="project" value="TreeGrafter"/>
</dbReference>
<feature type="region of interest" description="Disordered" evidence="5">
    <location>
        <begin position="802"/>
        <end position="826"/>
    </location>
</feature>
<dbReference type="GO" id="GO:0010508">
    <property type="term" value="P:positive regulation of autophagy"/>
    <property type="evidence" value="ECO:0007669"/>
    <property type="project" value="TreeGrafter"/>
</dbReference>
<dbReference type="PANTHER" id="PTHR13179">
    <property type="entry name" value="DEP DOMAIN CONTAINING PROTEIN 5"/>
    <property type="match status" value="1"/>
</dbReference>
<dbReference type="OrthoDB" id="39497at2759"/>
<dbReference type="PANTHER" id="PTHR13179:SF8">
    <property type="entry name" value="GATOR COMPLEX PROTEIN DEPDC5"/>
    <property type="match status" value="1"/>
</dbReference>
<feature type="compositionally biased region" description="Low complexity" evidence="5">
    <location>
        <begin position="1789"/>
        <end position="1803"/>
    </location>
</feature>
<dbReference type="GO" id="GO:0005096">
    <property type="term" value="F:GTPase activator activity"/>
    <property type="evidence" value="ECO:0007669"/>
    <property type="project" value="InterPro"/>
</dbReference>
<dbReference type="InterPro" id="IPR036388">
    <property type="entry name" value="WH-like_DNA-bd_sf"/>
</dbReference>
<evidence type="ECO:0000259" key="6">
    <source>
        <dbReference type="PROSITE" id="PS50186"/>
    </source>
</evidence>
<dbReference type="FunCoup" id="A0A3N4MNF7">
    <property type="interactions" value="639"/>
</dbReference>
<dbReference type="CDD" id="cd04449">
    <property type="entry name" value="DEP_DEPDC5-like"/>
    <property type="match status" value="1"/>
</dbReference>
<keyword evidence="8" id="KW-1185">Reference proteome</keyword>
<feature type="compositionally biased region" description="Polar residues" evidence="5">
    <location>
        <begin position="601"/>
        <end position="612"/>
    </location>
</feature>
<organism evidence="7 8">
    <name type="scientific">Terfezia boudieri ATCC MYA-4762</name>
    <dbReference type="NCBI Taxonomy" id="1051890"/>
    <lineage>
        <taxon>Eukaryota</taxon>
        <taxon>Fungi</taxon>
        <taxon>Dikarya</taxon>
        <taxon>Ascomycota</taxon>
        <taxon>Pezizomycotina</taxon>
        <taxon>Pezizomycetes</taxon>
        <taxon>Pezizales</taxon>
        <taxon>Pezizaceae</taxon>
        <taxon>Terfezia</taxon>
    </lineage>
</organism>
<comment type="similarity">
    <text evidence="2">Belongs to the IML1 family.</text>
</comment>
<name>A0A3N4MNF7_9PEZI</name>
<feature type="compositionally biased region" description="Basic and acidic residues" evidence="5">
    <location>
        <begin position="638"/>
        <end position="647"/>
    </location>
</feature>
<dbReference type="Pfam" id="PF19418">
    <property type="entry name" value="DEPDC5_CTD"/>
    <property type="match status" value="1"/>
</dbReference>
<feature type="region of interest" description="Disordered" evidence="5">
    <location>
        <begin position="738"/>
        <end position="782"/>
    </location>
</feature>
<evidence type="ECO:0000313" key="8">
    <source>
        <dbReference type="Proteomes" id="UP000267821"/>
    </source>
</evidence>
<evidence type="ECO:0000256" key="1">
    <source>
        <dbReference type="ARBA" id="ARBA00004148"/>
    </source>
</evidence>
<feature type="compositionally biased region" description="Low complexity" evidence="5">
    <location>
        <begin position="669"/>
        <end position="681"/>
    </location>
</feature>
<dbReference type="SUPFAM" id="SSF46785">
    <property type="entry name" value="Winged helix' DNA-binding domain"/>
    <property type="match status" value="1"/>
</dbReference>
<dbReference type="InterPro" id="IPR027244">
    <property type="entry name" value="IML1"/>
</dbReference>
<dbReference type="Pfam" id="PF00610">
    <property type="entry name" value="DEP"/>
    <property type="match status" value="1"/>
</dbReference>
<dbReference type="EMBL" id="ML121527">
    <property type="protein sequence ID" value="RPB29385.1"/>
    <property type="molecule type" value="Genomic_DNA"/>
</dbReference>
<feature type="compositionally biased region" description="Low complexity" evidence="5">
    <location>
        <begin position="1336"/>
        <end position="1351"/>
    </location>
</feature>
<feature type="region of interest" description="Disordered" evidence="5">
    <location>
        <begin position="597"/>
        <end position="688"/>
    </location>
</feature>
<dbReference type="GO" id="GO:1990130">
    <property type="term" value="C:GATOR1 complex"/>
    <property type="evidence" value="ECO:0007669"/>
    <property type="project" value="TreeGrafter"/>
</dbReference>
<feature type="region of interest" description="Disordered" evidence="5">
    <location>
        <begin position="286"/>
        <end position="306"/>
    </location>
</feature>
<feature type="domain" description="DEP" evidence="6">
    <location>
        <begin position="1224"/>
        <end position="1299"/>
    </location>
</feature>
<evidence type="ECO:0000256" key="3">
    <source>
        <dbReference type="ARBA" id="ARBA00018529"/>
    </source>
</evidence>
<protein>
    <recommendedName>
        <fullName evidence="3">Vacuolar membrane-associated protein IML1</fullName>
    </recommendedName>
    <alternativeName>
        <fullName evidence="4">Vacuolar membrane-associated protein iml1</fullName>
    </alternativeName>
</protein>
<sequence>MKRAKSDGGASLGPQMAAGDKGRFLFVVREMEKDLWLKQPKMQVSLSASVANLFGFPPRSSVIVTVVQKELHEASHIEICFRDQYIARSDMWRLATIELSDTCVYKGKKIVFVGSLKCQVRHIYVRGQKVQSAYFSSRTKPIFRSESARYVMFIQMSREMWHFDTEGSGEVVFNKLINGFLPELFKRWRRINAHHLVNIVLFTRVVYEQGSARIPTEKEDLDGLEGVSYKDFFRVVVSNMASTDWTIILHQLKKEFSVFLRDVLIQPVEYIPPGTPHTIHETLSAQVSPTTVVEPPSPEKTQWKPRPTHVIAGRPSDAIHGNILEAINLATFQFSRDFIDRDFVRTGVSVIVITPGTGHFEVDYENLRMTTENLVSNGIGIDLVCLAKMPLHSVPLFKYKNPLVLPSQMCGHDNKGGLEESIMSPPLSAGPYGTSLPGRPGMSPPKTVLPQNPSAEAGEWVYAIPHWIDISFWSSSQQSKASSRQSRNAKNGARKKQFVARCKMYELQMMGIMENEISSISIPFLHESPFYEPFKPIVRSRNQQLAMSHNSNYSASVRAKEKRVEEKQFEWMDDYDDMVFKPLWEVKNGIERIKKRRLEQENSQESMRSESANALGPAFVPDRDKDRYAQGGYASSIAERRARDRRTSTNPQRDLQMPSSSLPQPPSSATPTPAVPGTSSTLGGSFSALRPGRLARHISFGFRGFGGGGTPKAVASTGITTTSAPGPTLIRGFVPESEAATSKEVPKAPPRPGSPNTSGSLVPKGGNSAGESSDSSTAADPHRNWLSMPISIRNPATAAPNAVMALERSQERRKPSVNSPTETHKDRTQIDILKAASMSRLSAPRLDMTGPCTSVPASLSPTSALAPWFSLLNPCNPKKNGTNLLNVFRRWQHVFPRPLRTASVKWKSLCSPAALPLTTEHFPTAEQLRIEYQENPYVISQNEDDDDLVRNREELVREMISQRLEQGFQIVVGNAVAEATSYHSGDNNIFDKNYMARAGSSVFMSMGSQIHQLICDLEYNVEVKRYVRKPTAPISEVGTKTTYSKYTPYIRTVLSKDYVPKTIDFRSGSHEYNWNYVDQFIGGYESNFTEQLKFCRSRFLLIPNDPPQSARRTNHPSPLGYSEDSDEEIRLEGIRKLTQLFQRNRHIPPEDRNFEKVSKKKDPNPLEILYKTFDPSVVVAQQLESLPLSAEMDASTRRSQLFVGTELFERSNLNLRTLAQEIQGPKGVRLQNRIWHISLHQKCFIGSELVTWMMENFRDLESRSEAVELGNELMKSGLFHHVEARHPFRDGNYFYRISNEYATNRPSSKGGWFGNRSKPTERSSTLPTAPAPPPVSDTASPSHSRSRSSTVVHDEPENITTGRDISGPKRKIQLSKAMKYDVDPKKLSYRPEIITLHYDRLHNPDNCYHIRIDWMNVTCKLIEDAISSWAKTVDRYGLSLVEAPIDEISSISQRNPLRAPAAIKPCLAPPQASLCGLIGADAATSVDMSASFSAAVSKPDPLYYHKAILRKHGFVLDSEAAKNFPADVEVVFSWGKPTYKYSQYIHRSGVVFAQITDDEQFLLMANRLFTQRAGGGQHKYEKQTSDQYDGSRIYPTGGPGAFSIGVGFGMGPPCGSGGGCAGSHYAFPPQSFLPATAAAALGGGGGGYVTPEIVKEELDRFCRDEEALRNFYDEVDRRSANLNVNISVTNATRCVESGGVVVGSVASSVNSMGPPPPQQQGRMFGSLGGESFWSERAGSASGERCCGGSGDRSIPPTPLLAPLRGGEVSGACSLAGGPTKAQSGVVANGRNSSRSGRSSIIEGLGEGGEI</sequence>